<dbReference type="STRING" id="50402.A0A0A0AYQ9"/>
<feature type="transmembrane region" description="Helical" evidence="13">
    <location>
        <begin position="108"/>
        <end position="128"/>
    </location>
</feature>
<dbReference type="FunFam" id="1.20.1250.20:FF:000221">
    <property type="entry name" value="solute carrier family 2, facilitated glucose transporter member 6"/>
    <property type="match status" value="1"/>
</dbReference>
<keyword evidence="5 13" id="KW-1133">Transmembrane helix</keyword>
<evidence type="ECO:0000256" key="5">
    <source>
        <dbReference type="ARBA" id="ARBA00022989"/>
    </source>
</evidence>
<dbReference type="CDD" id="cd17434">
    <property type="entry name" value="MFS_GLUT6_Class3"/>
    <property type="match status" value="1"/>
</dbReference>
<comment type="similarity">
    <text evidence="12">Belongs to the major facilitator superfamily. Sugar transporter (TC 2.A.1.1) family.</text>
</comment>
<dbReference type="GO" id="GO:0022857">
    <property type="term" value="F:transmembrane transporter activity"/>
    <property type="evidence" value="ECO:0007669"/>
    <property type="project" value="InterPro"/>
</dbReference>
<keyword evidence="2 12" id="KW-0813">Transport</keyword>
<evidence type="ECO:0000256" key="6">
    <source>
        <dbReference type="ARBA" id="ARBA00023136"/>
    </source>
</evidence>
<feature type="transmembrane region" description="Helical" evidence="13">
    <location>
        <begin position="78"/>
        <end position="101"/>
    </location>
</feature>
<dbReference type="GO" id="GO:0005765">
    <property type="term" value="C:lysosomal membrane"/>
    <property type="evidence" value="ECO:0007669"/>
    <property type="project" value="UniProtKB-SubCell"/>
</dbReference>
<evidence type="ECO:0000259" key="14">
    <source>
        <dbReference type="PROSITE" id="PS50850"/>
    </source>
</evidence>
<evidence type="ECO:0000256" key="12">
    <source>
        <dbReference type="RuleBase" id="RU003346"/>
    </source>
</evidence>
<feature type="non-terminal residue" evidence="15">
    <location>
        <position position="1"/>
    </location>
</feature>
<evidence type="ECO:0000256" key="4">
    <source>
        <dbReference type="ARBA" id="ARBA00022692"/>
    </source>
</evidence>
<gene>
    <name evidence="15" type="ORF">N301_12454</name>
</gene>
<dbReference type="EMBL" id="KL873508">
    <property type="protein sequence ID" value="KGL99066.1"/>
    <property type="molecule type" value="Genomic_DNA"/>
</dbReference>
<feature type="transmembrane region" description="Helical" evidence="13">
    <location>
        <begin position="342"/>
        <end position="364"/>
    </location>
</feature>
<protein>
    <recommendedName>
        <fullName evidence="10">Solute carrier family 2, facilitated glucose transporter member 6</fullName>
    </recommendedName>
    <alternativeName>
        <fullName evidence="11">Glucose transporter type 6</fullName>
    </alternativeName>
</protein>
<feature type="domain" description="Major facilitator superfamily (MFS) profile" evidence="14">
    <location>
        <begin position="39"/>
        <end position="474"/>
    </location>
</feature>
<keyword evidence="7" id="KW-0325">Glycoprotein</keyword>
<dbReference type="Proteomes" id="UP000053858">
    <property type="component" value="Unassembled WGS sequence"/>
</dbReference>
<keyword evidence="16" id="KW-1185">Reference proteome</keyword>
<comment type="function">
    <text evidence="9">Probable sugar transporter that acts as a regulator of glycolysis in macrophages. Does not transport glucose.</text>
</comment>
<feature type="transmembrane region" description="Helical" evidence="13">
    <location>
        <begin position="384"/>
        <end position="407"/>
    </location>
</feature>
<feature type="transmembrane region" description="Helical" evidence="13">
    <location>
        <begin position="452"/>
        <end position="470"/>
    </location>
</feature>
<feature type="transmembrane region" description="Helical" evidence="13">
    <location>
        <begin position="197"/>
        <end position="216"/>
    </location>
</feature>
<dbReference type="NCBIfam" id="TIGR00879">
    <property type="entry name" value="SP"/>
    <property type="match status" value="1"/>
</dbReference>
<evidence type="ECO:0000256" key="10">
    <source>
        <dbReference type="ARBA" id="ARBA00067385"/>
    </source>
</evidence>
<name>A0A0A0AYQ9_CHAVO</name>
<accession>A0A0A0AYQ9</accession>
<organism evidence="15 16">
    <name type="scientific">Charadrius vociferus</name>
    <name type="common">Killdeer</name>
    <name type="synonym">Aegialitis vocifera</name>
    <dbReference type="NCBI Taxonomy" id="50402"/>
    <lineage>
        <taxon>Eukaryota</taxon>
        <taxon>Metazoa</taxon>
        <taxon>Chordata</taxon>
        <taxon>Craniata</taxon>
        <taxon>Vertebrata</taxon>
        <taxon>Euteleostomi</taxon>
        <taxon>Archelosauria</taxon>
        <taxon>Archosauria</taxon>
        <taxon>Dinosauria</taxon>
        <taxon>Saurischia</taxon>
        <taxon>Theropoda</taxon>
        <taxon>Coelurosauria</taxon>
        <taxon>Aves</taxon>
        <taxon>Neognathae</taxon>
        <taxon>Neoaves</taxon>
        <taxon>Charadriiformes</taxon>
        <taxon>Charadriidae</taxon>
        <taxon>Charadrius</taxon>
    </lineage>
</organism>
<evidence type="ECO:0000256" key="3">
    <source>
        <dbReference type="ARBA" id="ARBA00022597"/>
    </source>
</evidence>
<evidence type="ECO:0000256" key="11">
    <source>
        <dbReference type="ARBA" id="ARBA00077394"/>
    </source>
</evidence>
<dbReference type="SUPFAM" id="SSF103473">
    <property type="entry name" value="MFS general substrate transporter"/>
    <property type="match status" value="1"/>
</dbReference>
<evidence type="ECO:0000256" key="9">
    <source>
        <dbReference type="ARBA" id="ARBA00053035"/>
    </source>
</evidence>
<feature type="transmembrane region" description="Helical" evidence="13">
    <location>
        <begin position="36"/>
        <end position="58"/>
    </location>
</feature>
<evidence type="ECO:0000313" key="15">
    <source>
        <dbReference type="EMBL" id="KGL99066.1"/>
    </source>
</evidence>
<dbReference type="PROSITE" id="PS50850">
    <property type="entry name" value="MFS"/>
    <property type="match status" value="1"/>
</dbReference>
<dbReference type="PANTHER" id="PTHR48021:SF59">
    <property type="entry name" value="SOLUTE CARRIER FAMILY 2, FACILITATED GLUCOSE TRANSPORTER MEMBER 6"/>
    <property type="match status" value="1"/>
</dbReference>
<dbReference type="Pfam" id="PF00083">
    <property type="entry name" value="Sugar_tr"/>
    <property type="match status" value="1"/>
</dbReference>
<dbReference type="PROSITE" id="PS00216">
    <property type="entry name" value="SUGAR_TRANSPORT_1"/>
    <property type="match status" value="1"/>
</dbReference>
<sequence>REPLVRKTSFSYRTFPESVGKRLDKEYLRSLRNKRLYLAVFAAVLGNFNFGFALVYPSPVIPALEAHPSPALRLDQHTASWFGSVFTLGAAAGGLSAMLLNDRLGRKLSIMFSALPSAVGYALMAGAQGIGMLLLGRVLTGYAGGVTSASIPVYISEISHPGVRGMLGACPQIMAVLGSLILYALGKYLRLVLDWRWLAVAGEVPVLTMIVLLCFMPNSPRFLLSQGKDDEALGSLCWLRGKDTDYAREYEQIKESVRKQSRRVSCAEIRDPFIYKPILIAVGMRFLQQLSGVTCVLVYLQSIFKKTSVILKPEYDAALVGLVRLFSVVIAAVSMDKAGRKILLFVSAGIMLVSNLTMGLYIHFVPASQNSTIANKTLNYITLIPLLATMFFIMGYAMGWGPITWLLMSEILPLKARGVASGLCVVVSWLTAFTLTQFFLRVVEAFGLEVPFLFFAVICAGNILFTGCCVPETKGRSLEQIEAFFRTGRRSFMR</sequence>
<reference evidence="16" key="1">
    <citation type="journal article" date="2014" name="Science">
        <title>Comparative genomics reveals insights into avian genome evolution and adaptation.</title>
        <authorList>
            <consortium name="Avian Genome Consortium"/>
            <person name="Zhang G."/>
            <person name="Li C."/>
            <person name="Li Q."/>
            <person name="Li B."/>
            <person name="Larkin D.M."/>
            <person name="Lee C."/>
            <person name="Storz J.F."/>
            <person name="Antunes A."/>
            <person name="Greenwold M.J."/>
            <person name="Meredith R.W."/>
            <person name="Odeen A."/>
            <person name="Cui J."/>
            <person name="Zhou Q."/>
            <person name="Xu L."/>
            <person name="Pan H."/>
            <person name="Wang Z."/>
            <person name="Jin L."/>
            <person name="Zhang P."/>
            <person name="Hu H."/>
            <person name="Yang W."/>
            <person name="Hu J."/>
            <person name="Xiao J."/>
            <person name="Yang Z."/>
            <person name="Liu Y."/>
            <person name="Xie Q."/>
            <person name="Yu H."/>
            <person name="Lian J."/>
            <person name="Wen P."/>
            <person name="Zhang F."/>
            <person name="Li H."/>
            <person name="Zeng Y."/>
            <person name="Xiong Z."/>
            <person name="Liu S."/>
            <person name="Zhou L."/>
            <person name="Huang Z."/>
            <person name="An N."/>
            <person name="Wang J."/>
            <person name="Zheng Q."/>
            <person name="Xiong Y."/>
            <person name="Wang G."/>
            <person name="Wang B."/>
            <person name="Wang J."/>
            <person name="Fan Y."/>
            <person name="da Fonseca R.R."/>
            <person name="Alfaro-Nunez A."/>
            <person name="Schubert M."/>
            <person name="Orlando L."/>
            <person name="Mourier T."/>
            <person name="Howard J.T."/>
            <person name="Ganapathy G."/>
            <person name="Pfenning A."/>
            <person name="Whitney O."/>
            <person name="Rivas M.V."/>
            <person name="Hara E."/>
            <person name="Smith J."/>
            <person name="Farre M."/>
            <person name="Narayan J."/>
            <person name="Slavov G."/>
            <person name="Romanov M.N."/>
            <person name="Borges R."/>
            <person name="Machado J.P."/>
            <person name="Khan I."/>
            <person name="Springer M.S."/>
            <person name="Gatesy J."/>
            <person name="Hoffmann F.G."/>
            <person name="Opazo J.C."/>
            <person name="Hastad O."/>
            <person name="Sawyer R.H."/>
            <person name="Kim H."/>
            <person name="Kim K.W."/>
            <person name="Kim H.J."/>
            <person name="Cho S."/>
            <person name="Li N."/>
            <person name="Huang Y."/>
            <person name="Bruford M.W."/>
            <person name="Zhan X."/>
            <person name="Dixon A."/>
            <person name="Bertelsen M.F."/>
            <person name="Derryberry E."/>
            <person name="Warren W."/>
            <person name="Wilson R.K."/>
            <person name="Li S."/>
            <person name="Ray D.A."/>
            <person name="Green R.E."/>
            <person name="O'Brien S.J."/>
            <person name="Griffin D."/>
            <person name="Johnson W.E."/>
            <person name="Haussler D."/>
            <person name="Ryder O.A."/>
            <person name="Willerslev E."/>
            <person name="Graves G.R."/>
            <person name="Alstrom P."/>
            <person name="Fjeldsa J."/>
            <person name="Mindell D.P."/>
            <person name="Edwards S.V."/>
            <person name="Braun E.L."/>
            <person name="Rahbek C."/>
            <person name="Burt D.W."/>
            <person name="Houde P."/>
            <person name="Zhang Y."/>
            <person name="Yang H."/>
            <person name="Wang J."/>
            <person name="Jarvis E.D."/>
            <person name="Gilbert M.T."/>
            <person name="Wang J."/>
        </authorList>
    </citation>
    <scope>NUCLEOTIDE SEQUENCE [LARGE SCALE GENOMIC DNA]</scope>
</reference>
<dbReference type="PRINTS" id="PR00171">
    <property type="entry name" value="SUGRTRNSPORT"/>
</dbReference>
<dbReference type="InterPro" id="IPR050549">
    <property type="entry name" value="MFS_Trehalose_Transporter"/>
</dbReference>
<dbReference type="InterPro" id="IPR003663">
    <property type="entry name" value="Sugar/inositol_transpt"/>
</dbReference>
<evidence type="ECO:0000256" key="13">
    <source>
        <dbReference type="SAM" id="Phobius"/>
    </source>
</evidence>
<proteinExistence type="inferred from homology"/>
<dbReference type="InterPro" id="IPR020846">
    <property type="entry name" value="MFS_dom"/>
</dbReference>
<dbReference type="InterPro" id="IPR005829">
    <property type="entry name" value="Sugar_transporter_CS"/>
</dbReference>
<keyword evidence="3 15" id="KW-0762">Sugar transport</keyword>
<dbReference type="Gene3D" id="1.20.1250.20">
    <property type="entry name" value="MFS general substrate transporter like domains"/>
    <property type="match status" value="1"/>
</dbReference>
<evidence type="ECO:0000256" key="7">
    <source>
        <dbReference type="ARBA" id="ARBA00023180"/>
    </source>
</evidence>
<dbReference type="PANTHER" id="PTHR48021">
    <property type="match status" value="1"/>
</dbReference>
<keyword evidence="4 13" id="KW-0812">Transmembrane</keyword>
<dbReference type="InterPro" id="IPR036259">
    <property type="entry name" value="MFS_trans_sf"/>
</dbReference>
<dbReference type="AlphaFoldDB" id="A0A0A0AYQ9"/>
<evidence type="ECO:0000256" key="2">
    <source>
        <dbReference type="ARBA" id="ARBA00022448"/>
    </source>
</evidence>
<feature type="transmembrane region" description="Helical" evidence="13">
    <location>
        <begin position="278"/>
        <end position="300"/>
    </location>
</feature>
<comment type="subcellular location">
    <subcellularLocation>
        <location evidence="1">Lysosome membrane</location>
        <topology evidence="1">Multi-pass membrane protein</topology>
    </subcellularLocation>
</comment>
<evidence type="ECO:0000256" key="1">
    <source>
        <dbReference type="ARBA" id="ARBA00004155"/>
    </source>
</evidence>
<feature type="transmembrane region" description="Helical" evidence="13">
    <location>
        <begin position="419"/>
        <end position="440"/>
    </location>
</feature>
<dbReference type="InterPro" id="IPR005828">
    <property type="entry name" value="MFS_sugar_transport-like"/>
</dbReference>
<keyword evidence="8" id="KW-0458">Lysosome</keyword>
<evidence type="ECO:0000256" key="8">
    <source>
        <dbReference type="ARBA" id="ARBA00023228"/>
    </source>
</evidence>
<feature type="transmembrane region" description="Helical" evidence="13">
    <location>
        <begin position="167"/>
        <end position="185"/>
    </location>
</feature>
<evidence type="ECO:0000313" key="16">
    <source>
        <dbReference type="Proteomes" id="UP000053858"/>
    </source>
</evidence>
<keyword evidence="6 13" id="KW-0472">Membrane</keyword>
<dbReference type="GO" id="GO:0006110">
    <property type="term" value="P:regulation of glycolytic process"/>
    <property type="evidence" value="ECO:0007669"/>
    <property type="project" value="UniProtKB-ARBA"/>
</dbReference>
<feature type="non-terminal residue" evidence="15">
    <location>
        <position position="494"/>
    </location>
</feature>